<feature type="non-terminal residue" evidence="4">
    <location>
        <position position="1"/>
    </location>
</feature>
<dbReference type="EMBL" id="BARS01027427">
    <property type="protein sequence ID" value="GAG11782.1"/>
    <property type="molecule type" value="Genomic_DNA"/>
</dbReference>
<dbReference type="InterPro" id="IPR055152">
    <property type="entry name" value="Transketolase-like_C_2"/>
</dbReference>
<evidence type="ECO:0000259" key="3">
    <source>
        <dbReference type="SMART" id="SM00861"/>
    </source>
</evidence>
<keyword evidence="2" id="KW-0460">Magnesium</keyword>
<dbReference type="GO" id="GO:0005829">
    <property type="term" value="C:cytosol"/>
    <property type="evidence" value="ECO:0007669"/>
    <property type="project" value="TreeGrafter"/>
</dbReference>
<dbReference type="GO" id="GO:0006098">
    <property type="term" value="P:pentose-phosphate shunt"/>
    <property type="evidence" value="ECO:0007669"/>
    <property type="project" value="TreeGrafter"/>
</dbReference>
<dbReference type="Pfam" id="PF22613">
    <property type="entry name" value="Transketolase_C_1"/>
    <property type="match status" value="1"/>
</dbReference>
<dbReference type="GO" id="GO:0046872">
    <property type="term" value="F:metal ion binding"/>
    <property type="evidence" value="ECO:0007669"/>
    <property type="project" value="UniProtKB-KW"/>
</dbReference>
<gene>
    <name evidence="4" type="ORF">S01H1_43088</name>
</gene>
<feature type="domain" description="Transketolase-like pyrimidine-binding" evidence="3">
    <location>
        <begin position="1"/>
        <end position="94"/>
    </location>
</feature>
<dbReference type="PANTHER" id="PTHR43522">
    <property type="entry name" value="TRANSKETOLASE"/>
    <property type="match status" value="1"/>
</dbReference>
<dbReference type="CDD" id="cd07033">
    <property type="entry name" value="TPP_PYR_DXS_TK_like"/>
    <property type="match status" value="1"/>
</dbReference>
<dbReference type="SUPFAM" id="SSF52922">
    <property type="entry name" value="TK C-terminal domain-like"/>
    <property type="match status" value="1"/>
</dbReference>
<evidence type="ECO:0000256" key="2">
    <source>
        <dbReference type="ARBA" id="ARBA00022842"/>
    </source>
</evidence>
<dbReference type="InterPro" id="IPR009014">
    <property type="entry name" value="Transketo_C/PFOR_II"/>
</dbReference>
<comment type="caution">
    <text evidence="4">The sequence shown here is derived from an EMBL/GenBank/DDBJ whole genome shotgun (WGS) entry which is preliminary data.</text>
</comment>
<name>X0VKQ4_9ZZZZ</name>
<accession>X0VKQ4</accession>
<dbReference type="SUPFAM" id="SSF52518">
    <property type="entry name" value="Thiamin diphosphate-binding fold (THDP-binding)"/>
    <property type="match status" value="1"/>
</dbReference>
<protein>
    <recommendedName>
        <fullName evidence="3">Transketolase-like pyrimidine-binding domain-containing protein</fullName>
    </recommendedName>
</protein>
<dbReference type="PANTHER" id="PTHR43522:SF2">
    <property type="entry name" value="TRANSKETOLASE 1-RELATED"/>
    <property type="match status" value="1"/>
</dbReference>
<dbReference type="AlphaFoldDB" id="X0VKQ4"/>
<dbReference type="InterPro" id="IPR005475">
    <property type="entry name" value="Transketolase-like_Pyr-bd"/>
</dbReference>
<proteinExistence type="predicted"/>
<evidence type="ECO:0000313" key="4">
    <source>
        <dbReference type="EMBL" id="GAG11782.1"/>
    </source>
</evidence>
<organism evidence="4">
    <name type="scientific">marine sediment metagenome</name>
    <dbReference type="NCBI Taxonomy" id="412755"/>
    <lineage>
        <taxon>unclassified sequences</taxon>
        <taxon>metagenomes</taxon>
        <taxon>ecological metagenomes</taxon>
    </lineage>
</organism>
<dbReference type="InterPro" id="IPR029061">
    <property type="entry name" value="THDP-binding"/>
</dbReference>
<dbReference type="InterPro" id="IPR033247">
    <property type="entry name" value="Transketolase_fam"/>
</dbReference>
<dbReference type="Gene3D" id="3.40.50.920">
    <property type="match status" value="1"/>
</dbReference>
<dbReference type="SMART" id="SM00861">
    <property type="entry name" value="Transket_pyr"/>
    <property type="match status" value="1"/>
</dbReference>
<dbReference type="Gene3D" id="3.40.50.970">
    <property type="match status" value="1"/>
</dbReference>
<keyword evidence="1" id="KW-0479">Metal-binding</keyword>
<reference evidence="4" key="1">
    <citation type="journal article" date="2014" name="Front. Microbiol.">
        <title>High frequency of phylogenetically diverse reductive dehalogenase-homologous genes in deep subseafloor sedimentary metagenomes.</title>
        <authorList>
            <person name="Kawai M."/>
            <person name="Futagami T."/>
            <person name="Toyoda A."/>
            <person name="Takaki Y."/>
            <person name="Nishi S."/>
            <person name="Hori S."/>
            <person name="Arai W."/>
            <person name="Tsubouchi T."/>
            <person name="Morono Y."/>
            <person name="Uchiyama I."/>
            <person name="Ito T."/>
            <person name="Fujiyama A."/>
            <person name="Inagaki F."/>
            <person name="Takami H."/>
        </authorList>
    </citation>
    <scope>NUCLEOTIDE SEQUENCE</scope>
    <source>
        <strain evidence="4">Expedition CK06-06</strain>
    </source>
</reference>
<sequence length="238" mass="26942">STFFVFSDYMRPAIRMAALMGLPVIYIFTHDSIMVGEDGPTHQSVEQLESLRLIPNLKVIRPADEEETKLAWKEILKRIEGPTALVLSRQNLPYLEKCRGIKEFSQGGYVISHKEKEVPRVVLMASGSEVSIAVKVNLILKVSGITSRVVSIPDREEFLRQEKKYIEEVLGSKDALRVVIEANTGQGWYQLLSDSHYTVFMKSFGKSAPAQQLTEYFDFTPERIAQKIIKICQGTVVF</sequence>
<evidence type="ECO:0000256" key="1">
    <source>
        <dbReference type="ARBA" id="ARBA00022723"/>
    </source>
</evidence>
<dbReference type="Pfam" id="PF02779">
    <property type="entry name" value="Transket_pyr"/>
    <property type="match status" value="1"/>
</dbReference>
<dbReference type="GO" id="GO:0004802">
    <property type="term" value="F:transketolase activity"/>
    <property type="evidence" value="ECO:0007669"/>
    <property type="project" value="TreeGrafter"/>
</dbReference>